<reference evidence="3" key="1">
    <citation type="submission" date="2017-09" db="EMBL/GenBank/DDBJ databases">
        <title>Depth-based differentiation of microbial function through sediment-hosted aquifers and enrichment of novel symbionts in the deep terrestrial subsurface.</title>
        <authorList>
            <person name="Probst A.J."/>
            <person name="Ladd B."/>
            <person name="Jarett J.K."/>
            <person name="Geller-Mcgrath D.E."/>
            <person name="Sieber C.M.K."/>
            <person name="Emerson J.B."/>
            <person name="Anantharaman K."/>
            <person name="Thomas B.C."/>
            <person name="Malmstrom R."/>
            <person name="Stieglmeier M."/>
            <person name="Klingl A."/>
            <person name="Woyke T."/>
            <person name="Ryan C.M."/>
            <person name="Banfield J.F."/>
        </authorList>
    </citation>
    <scope>NUCLEOTIDE SEQUENCE [LARGE SCALE GENOMIC DNA]</scope>
</reference>
<sequence length="253" mass="28599">MSSFVTLSLSKHGVTLRQAQGDKKKYVIVENIHLFSLIVGGKIILGLLYKSMKITTKVQIIITIVFASLALIHIIWPTINVDSIFLILIILAIIPWIVPILKTLEFWGIKVEFQQRLDRVAKEINESGLVKEESNDKKNEYIFLDVAESDPRLSLAGLRIELEKSLKKLAEVNREDGFVESSRTSLARIMRQLSDNEILTHKEGAALADMIDTLNKAVHGEDIDYRATEWVLNIGPKVLNSINQKIEIAQKSR</sequence>
<dbReference type="EMBL" id="PFAP01000028">
    <property type="protein sequence ID" value="PIR93952.1"/>
    <property type="molecule type" value="Genomic_DNA"/>
</dbReference>
<dbReference type="AlphaFoldDB" id="A0A2H0V4F0"/>
<organism evidence="2 3">
    <name type="scientific">Candidatus Falkowbacteria bacterium CG10_big_fil_rev_8_21_14_0_10_39_11</name>
    <dbReference type="NCBI Taxonomy" id="1974565"/>
    <lineage>
        <taxon>Bacteria</taxon>
        <taxon>Candidatus Falkowiibacteriota</taxon>
    </lineage>
</organism>
<keyword evidence="1" id="KW-1133">Transmembrane helix</keyword>
<gene>
    <name evidence="2" type="ORF">COT97_03940</name>
</gene>
<evidence type="ECO:0000313" key="3">
    <source>
        <dbReference type="Proteomes" id="UP000229901"/>
    </source>
</evidence>
<keyword evidence="1" id="KW-0472">Membrane</keyword>
<feature type="transmembrane region" description="Helical" evidence="1">
    <location>
        <begin position="32"/>
        <end position="49"/>
    </location>
</feature>
<evidence type="ECO:0000256" key="1">
    <source>
        <dbReference type="SAM" id="Phobius"/>
    </source>
</evidence>
<evidence type="ECO:0000313" key="2">
    <source>
        <dbReference type="EMBL" id="PIR93952.1"/>
    </source>
</evidence>
<protein>
    <recommendedName>
        <fullName evidence="4">DUF4145 domain-containing protein</fullName>
    </recommendedName>
</protein>
<accession>A0A2H0V4F0</accession>
<dbReference type="Proteomes" id="UP000229901">
    <property type="component" value="Unassembled WGS sequence"/>
</dbReference>
<comment type="caution">
    <text evidence="2">The sequence shown here is derived from an EMBL/GenBank/DDBJ whole genome shotgun (WGS) entry which is preliminary data.</text>
</comment>
<feature type="transmembrane region" description="Helical" evidence="1">
    <location>
        <begin position="61"/>
        <end position="79"/>
    </location>
</feature>
<name>A0A2H0V4F0_9BACT</name>
<feature type="transmembrane region" description="Helical" evidence="1">
    <location>
        <begin position="85"/>
        <end position="109"/>
    </location>
</feature>
<keyword evidence="1" id="KW-0812">Transmembrane</keyword>
<evidence type="ECO:0008006" key="4">
    <source>
        <dbReference type="Google" id="ProtNLM"/>
    </source>
</evidence>
<proteinExistence type="predicted"/>